<evidence type="ECO:0000256" key="3">
    <source>
        <dbReference type="ARBA" id="ARBA00022989"/>
    </source>
</evidence>
<dbReference type="Proteomes" id="UP000295680">
    <property type="component" value="Unassembled WGS sequence"/>
</dbReference>
<dbReference type="SUPFAM" id="SSF103473">
    <property type="entry name" value="MFS general substrate transporter"/>
    <property type="match status" value="1"/>
</dbReference>
<feature type="transmembrane region" description="Helical" evidence="5">
    <location>
        <begin position="188"/>
        <end position="208"/>
    </location>
</feature>
<dbReference type="RefSeq" id="WP_132123736.1">
    <property type="nucleotide sequence ID" value="NZ_SLWS01000010.1"/>
</dbReference>
<evidence type="ECO:0000256" key="1">
    <source>
        <dbReference type="ARBA" id="ARBA00004651"/>
    </source>
</evidence>
<feature type="transmembrane region" description="Helical" evidence="5">
    <location>
        <begin position="364"/>
        <end position="381"/>
    </location>
</feature>
<evidence type="ECO:0000256" key="4">
    <source>
        <dbReference type="ARBA" id="ARBA00023136"/>
    </source>
</evidence>
<dbReference type="Pfam" id="PF07690">
    <property type="entry name" value="MFS_1"/>
    <property type="match status" value="2"/>
</dbReference>
<comment type="caution">
    <text evidence="7">The sequence shown here is derived from an EMBL/GenBank/DDBJ whole genome shotgun (WGS) entry which is preliminary data.</text>
</comment>
<dbReference type="CDD" id="cd17370">
    <property type="entry name" value="MFS_MJ1317_like"/>
    <property type="match status" value="1"/>
</dbReference>
<dbReference type="PANTHER" id="PTHR23518:SF2">
    <property type="entry name" value="MAJOR FACILITATOR SUPERFAMILY TRANSPORTER"/>
    <property type="match status" value="1"/>
</dbReference>
<dbReference type="PROSITE" id="PS50850">
    <property type="entry name" value="MFS"/>
    <property type="match status" value="1"/>
</dbReference>
<feature type="transmembrane region" description="Helical" evidence="5">
    <location>
        <begin position="261"/>
        <end position="280"/>
    </location>
</feature>
<dbReference type="AlphaFoldDB" id="A0A4R2J5Y6"/>
<dbReference type="GO" id="GO:0022857">
    <property type="term" value="F:transmembrane transporter activity"/>
    <property type="evidence" value="ECO:0007669"/>
    <property type="project" value="InterPro"/>
</dbReference>
<dbReference type="OrthoDB" id="9803985at2"/>
<dbReference type="GO" id="GO:0005886">
    <property type="term" value="C:plasma membrane"/>
    <property type="evidence" value="ECO:0007669"/>
    <property type="project" value="UniProtKB-SubCell"/>
</dbReference>
<feature type="transmembrane region" description="Helical" evidence="5">
    <location>
        <begin position="60"/>
        <end position="79"/>
    </location>
</feature>
<accession>A0A4R2J5Y6</accession>
<organism evidence="7 8">
    <name type="scientific">Actinocrispum wychmicini</name>
    <dbReference type="NCBI Taxonomy" id="1213861"/>
    <lineage>
        <taxon>Bacteria</taxon>
        <taxon>Bacillati</taxon>
        <taxon>Actinomycetota</taxon>
        <taxon>Actinomycetes</taxon>
        <taxon>Pseudonocardiales</taxon>
        <taxon>Pseudonocardiaceae</taxon>
        <taxon>Actinocrispum</taxon>
    </lineage>
</organism>
<gene>
    <name evidence="7" type="ORF">EV192_110386</name>
</gene>
<keyword evidence="4 5" id="KW-0472">Membrane</keyword>
<feature type="transmembrane region" description="Helical" evidence="5">
    <location>
        <begin position="163"/>
        <end position="182"/>
    </location>
</feature>
<feature type="transmembrane region" description="Helical" evidence="5">
    <location>
        <begin position="234"/>
        <end position="255"/>
    </location>
</feature>
<feature type="domain" description="Major facilitator superfamily (MFS) profile" evidence="6">
    <location>
        <begin position="25"/>
        <end position="411"/>
    </location>
</feature>
<dbReference type="InterPro" id="IPR020846">
    <property type="entry name" value="MFS_dom"/>
</dbReference>
<feature type="transmembrane region" description="Helical" evidence="5">
    <location>
        <begin position="21"/>
        <end position="40"/>
    </location>
</feature>
<evidence type="ECO:0000256" key="2">
    <source>
        <dbReference type="ARBA" id="ARBA00022692"/>
    </source>
</evidence>
<keyword evidence="3 5" id="KW-1133">Transmembrane helix</keyword>
<comment type="subcellular location">
    <subcellularLocation>
        <location evidence="1">Cell membrane</location>
        <topology evidence="1">Multi-pass membrane protein</topology>
    </subcellularLocation>
</comment>
<reference evidence="7 8" key="1">
    <citation type="submission" date="2019-03" db="EMBL/GenBank/DDBJ databases">
        <title>Genomic Encyclopedia of Type Strains, Phase IV (KMG-IV): sequencing the most valuable type-strain genomes for metagenomic binning, comparative biology and taxonomic classification.</title>
        <authorList>
            <person name="Goeker M."/>
        </authorList>
    </citation>
    <scope>NUCLEOTIDE SEQUENCE [LARGE SCALE GENOMIC DNA]</scope>
    <source>
        <strain evidence="7 8">DSM 45934</strain>
    </source>
</reference>
<dbReference type="InterPro" id="IPR011701">
    <property type="entry name" value="MFS"/>
</dbReference>
<sequence>MYLSTVGRVRHKEGKRPPLKAIGGTVVALGAVSLVTDISSEMVTAVLPVYLVLSLHLTPAAFGVVDGLYTGATALLRLVGGYIADRARGYKAVAGVGYGLSALTKLGLLLAGGSAPAIGAVITLDRAGKGLRTAPRDALITLTAPEEMLGRAFGVHRMMDSTGAFVGPLVALAVLAAVGSTSQAGFDAVFVTSFCFAVLGVLFLGLFVRDRRGHVPPVRLPAMSLLRDRRVRRLLFAAVVLGLATIGDGFVYLLLQRREDIAVGWFPLLAVGTNLAYLVLATPLGALADRIGRLPVVLGGYAALVVVYLMLFGPLAGAPLLVVTLVLYGAFYAATDGVLMALAGPILPESLRTTGIALVQTGQALAYFASSVLFGLAWQFWGPAAASRGAAVMVVLAILATAGLLMVKDKR</sequence>
<evidence type="ECO:0000259" key="6">
    <source>
        <dbReference type="PROSITE" id="PS50850"/>
    </source>
</evidence>
<evidence type="ECO:0000256" key="5">
    <source>
        <dbReference type="SAM" id="Phobius"/>
    </source>
</evidence>
<feature type="transmembrane region" description="Helical" evidence="5">
    <location>
        <begin position="387"/>
        <end position="407"/>
    </location>
</feature>
<dbReference type="InterPro" id="IPR036259">
    <property type="entry name" value="MFS_trans_sf"/>
</dbReference>
<dbReference type="EMBL" id="SLWS01000010">
    <property type="protein sequence ID" value="TCO53794.1"/>
    <property type="molecule type" value="Genomic_DNA"/>
</dbReference>
<evidence type="ECO:0000313" key="7">
    <source>
        <dbReference type="EMBL" id="TCO53794.1"/>
    </source>
</evidence>
<feature type="transmembrane region" description="Helical" evidence="5">
    <location>
        <begin position="318"/>
        <end position="343"/>
    </location>
</feature>
<protein>
    <submittedName>
        <fullName evidence="7">MFS transporter</fullName>
    </submittedName>
</protein>
<dbReference type="Gene3D" id="1.20.1250.20">
    <property type="entry name" value="MFS general substrate transporter like domains"/>
    <property type="match status" value="2"/>
</dbReference>
<keyword evidence="2 5" id="KW-0812">Transmembrane</keyword>
<name>A0A4R2J5Y6_9PSEU</name>
<dbReference type="PANTHER" id="PTHR23518">
    <property type="entry name" value="C-METHYLTRANSFERASE"/>
    <property type="match status" value="1"/>
</dbReference>
<proteinExistence type="predicted"/>
<feature type="transmembrane region" description="Helical" evidence="5">
    <location>
        <begin position="292"/>
        <end position="312"/>
    </location>
</feature>
<evidence type="ECO:0000313" key="8">
    <source>
        <dbReference type="Proteomes" id="UP000295680"/>
    </source>
</evidence>
<keyword evidence="8" id="KW-1185">Reference proteome</keyword>